<name>A0ABX8B6Q9_9BACT</name>
<gene>
    <name evidence="1" type="ORF">J8C06_09915</name>
</gene>
<accession>A0ABX8B6Q9</accession>
<protein>
    <submittedName>
        <fullName evidence="1">Uncharacterized protein</fullName>
    </submittedName>
</protein>
<dbReference type="Proteomes" id="UP000676506">
    <property type="component" value="Chromosome 1"/>
</dbReference>
<keyword evidence="2" id="KW-1185">Reference proteome</keyword>
<sequence length="253" mass="27981">MRTALQVWLCSIFVVWPLLCSVLGDERPTPPPPADSLTIAPDILPGCQDADIYVHAVSQTANPYAVRFFITRNHTGNTILNLQLTWLLFDVQTGNLLESGTVTPRRIPAVVVAELKKSNLAELTSFVGRLNYGLPLDTFENNYRGQSRLLVFAVERAEFSNGKLWNREIAPTLGRSLDNENDQGSKSGCPNQNCEPLKDGLGNVTGFRCSDFAKGLRCENHGTYCTVYPCEAVQPQGKGRSQSPIEDWWVLAP</sequence>
<evidence type="ECO:0000313" key="1">
    <source>
        <dbReference type="EMBL" id="QUW02648.1"/>
    </source>
</evidence>
<evidence type="ECO:0000313" key="2">
    <source>
        <dbReference type="Proteomes" id="UP000676506"/>
    </source>
</evidence>
<dbReference type="EMBL" id="CP072648">
    <property type="protein sequence ID" value="QUW02648.1"/>
    <property type="molecule type" value="Genomic_DNA"/>
</dbReference>
<proteinExistence type="predicted"/>
<reference evidence="1 2" key="1">
    <citation type="submission" date="2021-03" db="EMBL/GenBank/DDBJ databases">
        <title>Genomic and phenotypic characterization of Chloracidobacterium isolates provides evidence for multiple species.</title>
        <authorList>
            <person name="Saini M.K."/>
            <person name="Costas A.M.G."/>
            <person name="Tank M."/>
            <person name="Bryant D.A."/>
        </authorList>
    </citation>
    <scope>NUCLEOTIDE SEQUENCE [LARGE SCALE GENOMIC DNA]</scope>
    <source>
        <strain evidence="1 2">BV2-C</strain>
    </source>
</reference>
<dbReference type="RefSeq" id="WP_211428539.1">
    <property type="nucleotide sequence ID" value="NZ_CP072648.1"/>
</dbReference>
<organism evidence="1 2">
    <name type="scientific">Chloracidobacterium validum</name>
    <dbReference type="NCBI Taxonomy" id="2821543"/>
    <lineage>
        <taxon>Bacteria</taxon>
        <taxon>Pseudomonadati</taxon>
        <taxon>Acidobacteriota</taxon>
        <taxon>Terriglobia</taxon>
        <taxon>Terriglobales</taxon>
        <taxon>Acidobacteriaceae</taxon>
        <taxon>Chloracidobacterium</taxon>
    </lineage>
</organism>